<dbReference type="InterPro" id="IPR013112">
    <property type="entry name" value="FAD-bd_8"/>
</dbReference>
<evidence type="ECO:0000313" key="10">
    <source>
        <dbReference type="Proteomes" id="UP000075886"/>
    </source>
</evidence>
<feature type="transmembrane region" description="Helical" evidence="7">
    <location>
        <begin position="271"/>
        <end position="291"/>
    </location>
</feature>
<reference evidence="9" key="2">
    <citation type="submission" date="2020-05" db="UniProtKB">
        <authorList>
            <consortium name="EnsemblMetazoa"/>
        </authorList>
    </citation>
    <scope>IDENTIFICATION</scope>
    <source>
        <strain evidence="9">FAR1</strain>
    </source>
</reference>
<evidence type="ECO:0000259" key="8">
    <source>
        <dbReference type="PROSITE" id="PS51384"/>
    </source>
</evidence>
<dbReference type="SUPFAM" id="SSF63380">
    <property type="entry name" value="Riboflavin synthase domain-like"/>
    <property type="match status" value="1"/>
</dbReference>
<dbReference type="PRINTS" id="PR00466">
    <property type="entry name" value="GP91PHOX"/>
</dbReference>
<dbReference type="PROSITE" id="PS51384">
    <property type="entry name" value="FAD_FR"/>
    <property type="match status" value="1"/>
</dbReference>
<evidence type="ECO:0000256" key="4">
    <source>
        <dbReference type="ARBA" id="ARBA00023002"/>
    </source>
</evidence>
<dbReference type="InterPro" id="IPR050369">
    <property type="entry name" value="RBOH/FRE"/>
</dbReference>
<evidence type="ECO:0000256" key="2">
    <source>
        <dbReference type="ARBA" id="ARBA00022692"/>
    </source>
</evidence>
<dbReference type="PANTHER" id="PTHR11972">
    <property type="entry name" value="NADPH OXIDASE"/>
    <property type="match status" value="1"/>
</dbReference>
<comment type="catalytic activity">
    <reaction evidence="6">
        <text>NADPH + 2 O2 = 2 superoxide + NADP(+) + H(+)</text>
        <dbReference type="Rhea" id="RHEA:63180"/>
        <dbReference type="ChEBI" id="CHEBI:15378"/>
        <dbReference type="ChEBI" id="CHEBI:15379"/>
        <dbReference type="ChEBI" id="CHEBI:18421"/>
        <dbReference type="ChEBI" id="CHEBI:57783"/>
        <dbReference type="ChEBI" id="CHEBI:58349"/>
    </reaction>
</comment>
<dbReference type="AlphaFoldDB" id="A0A182QCC0"/>
<dbReference type="InterPro" id="IPR017938">
    <property type="entry name" value="Riboflavin_synthase-like_b-brl"/>
</dbReference>
<dbReference type="VEuPathDB" id="VectorBase:AFAF007320"/>
<comment type="subcellular location">
    <subcellularLocation>
        <location evidence="1">Membrane</location>
        <topology evidence="1">Multi-pass membrane protein</topology>
    </subcellularLocation>
</comment>
<dbReference type="SFLD" id="SFLDG01168">
    <property type="entry name" value="Ferric_reductase_subgroup_(FRE"/>
    <property type="match status" value="1"/>
</dbReference>
<dbReference type="SUPFAM" id="SSF52343">
    <property type="entry name" value="Ferredoxin reductase-like, C-terminal NADP-linked domain"/>
    <property type="match status" value="1"/>
</dbReference>
<keyword evidence="10" id="KW-1185">Reference proteome</keyword>
<dbReference type="InterPro" id="IPR039261">
    <property type="entry name" value="FNR_nucleotide-bd"/>
</dbReference>
<dbReference type="SFLD" id="SFLDS00052">
    <property type="entry name" value="Ferric_Reductase_Domain"/>
    <property type="match status" value="1"/>
</dbReference>
<organism evidence="9 10">
    <name type="scientific">Anopheles farauti</name>
    <dbReference type="NCBI Taxonomy" id="69004"/>
    <lineage>
        <taxon>Eukaryota</taxon>
        <taxon>Metazoa</taxon>
        <taxon>Ecdysozoa</taxon>
        <taxon>Arthropoda</taxon>
        <taxon>Hexapoda</taxon>
        <taxon>Insecta</taxon>
        <taxon>Pterygota</taxon>
        <taxon>Neoptera</taxon>
        <taxon>Endopterygota</taxon>
        <taxon>Diptera</taxon>
        <taxon>Nematocera</taxon>
        <taxon>Culicoidea</taxon>
        <taxon>Culicidae</taxon>
        <taxon>Anophelinae</taxon>
        <taxon>Anopheles</taxon>
    </lineage>
</organism>
<evidence type="ECO:0000256" key="3">
    <source>
        <dbReference type="ARBA" id="ARBA00022989"/>
    </source>
</evidence>
<dbReference type="InterPro" id="IPR013121">
    <property type="entry name" value="Fe_red_NAD-bd_6"/>
</dbReference>
<name>A0A182QCC0_9DIPT</name>
<dbReference type="EnsemblMetazoa" id="AFAF007320-RA">
    <property type="protein sequence ID" value="AFAF007320-PA"/>
    <property type="gene ID" value="AFAF007320"/>
</dbReference>
<feature type="transmembrane region" description="Helical" evidence="7">
    <location>
        <begin position="418"/>
        <end position="438"/>
    </location>
</feature>
<sequence>MRDYHQNRFTMERVNKVYHSSRNFLFKYLIALLWTGLNFVVFCKAFSNYHHDADYYYLSRILGIGLCVARGTAPVLNVTMALITLPTCKTFNLMLHKIFGRFSMRLLVHYLEKTKVLHLILGSGLLIVAIVHSVAHFVNIVNFVNNYDERYREINWANGPDDSIARLLLATPTGFSGCVMLLTLASMAYLARRSVRDRFYNSFFTSHHLFLVFYGMMFYHPLSGVIKHQTNTERHRIMCDLVDNVTLHNNEDLLVLCEEPPTFSAGVKRAWIWPLVGILIYLIDVSFRYLLSHSERYRVTTIQAYAMTGHAVHLRLQFCRKSTVKVLPGQYVILQCPAISTLEWHPFTITELPTDDRNDLTLTIKVRGDWTEELYDRIVQREHCSQHLGGIDPYRRVEFLLDGPYPSVMSNMLDCKRVLFIGAGIGITPFVTIMRLLLSTNVDRPARVHLVWIARSLETFLWFSDEIARLQEKFWSQNKPDRFWVQLYWTRNYDEHLLAECFGDMPSIKSRMHRGRPNWNDIFIDLVTLYPKKSVSVFSCGPKELTKEVRAKCKEYSKHGSRLSYFHEGFG</sequence>
<feature type="transmembrane region" description="Helical" evidence="7">
    <location>
        <begin position="116"/>
        <end position="144"/>
    </location>
</feature>
<dbReference type="EMBL" id="AXCN02000040">
    <property type="status" value="NOT_ANNOTATED_CDS"/>
    <property type="molecule type" value="Genomic_DNA"/>
</dbReference>
<feature type="transmembrane region" description="Helical" evidence="7">
    <location>
        <begin position="78"/>
        <end position="95"/>
    </location>
</feature>
<evidence type="ECO:0000313" key="9">
    <source>
        <dbReference type="EnsemblMetazoa" id="AFAF007320-PA"/>
    </source>
</evidence>
<feature type="domain" description="FAD-binding FR-type" evidence="8">
    <location>
        <begin position="292"/>
        <end position="411"/>
    </location>
</feature>
<accession>A0A182QCC0</accession>
<dbReference type="Gene3D" id="2.40.30.10">
    <property type="entry name" value="Translation factors"/>
    <property type="match status" value="1"/>
</dbReference>
<dbReference type="Pfam" id="PF08030">
    <property type="entry name" value="NAD_binding_6"/>
    <property type="match status" value="1"/>
</dbReference>
<dbReference type="GO" id="GO:0006952">
    <property type="term" value="P:defense response"/>
    <property type="evidence" value="ECO:0007669"/>
    <property type="project" value="TreeGrafter"/>
</dbReference>
<keyword evidence="4" id="KW-0560">Oxidoreductase</keyword>
<keyword evidence="3 7" id="KW-1133">Transmembrane helix</keyword>
<proteinExistence type="predicted"/>
<dbReference type="GO" id="GO:0043020">
    <property type="term" value="C:NADPH oxidase complex"/>
    <property type="evidence" value="ECO:0007669"/>
    <property type="project" value="TreeGrafter"/>
</dbReference>
<reference evidence="10" key="1">
    <citation type="submission" date="2014-01" db="EMBL/GenBank/DDBJ databases">
        <title>The Genome Sequence of Anopheles farauti FAR1 (V2).</title>
        <authorList>
            <consortium name="The Broad Institute Genomics Platform"/>
            <person name="Neafsey D.E."/>
            <person name="Besansky N."/>
            <person name="Howell P."/>
            <person name="Walton C."/>
            <person name="Young S.K."/>
            <person name="Zeng Q."/>
            <person name="Gargeya S."/>
            <person name="Fitzgerald M."/>
            <person name="Haas B."/>
            <person name="Abouelleil A."/>
            <person name="Allen A.W."/>
            <person name="Alvarado L."/>
            <person name="Arachchi H.M."/>
            <person name="Berlin A.M."/>
            <person name="Chapman S.B."/>
            <person name="Gainer-Dewar J."/>
            <person name="Goldberg J."/>
            <person name="Griggs A."/>
            <person name="Gujja S."/>
            <person name="Hansen M."/>
            <person name="Howarth C."/>
            <person name="Imamovic A."/>
            <person name="Ireland A."/>
            <person name="Larimer J."/>
            <person name="McCowan C."/>
            <person name="Murphy C."/>
            <person name="Pearson M."/>
            <person name="Poon T.W."/>
            <person name="Priest M."/>
            <person name="Roberts A."/>
            <person name="Saif S."/>
            <person name="Shea T."/>
            <person name="Sisk P."/>
            <person name="Sykes S."/>
            <person name="Wortman J."/>
            <person name="Nusbaum C."/>
            <person name="Birren B."/>
        </authorList>
    </citation>
    <scope>NUCLEOTIDE SEQUENCE [LARGE SCALE GENOMIC DNA]</scope>
    <source>
        <strain evidence="10">FAR1</strain>
    </source>
</reference>
<dbReference type="GO" id="GO:0016175">
    <property type="term" value="F:superoxide-generating NAD(P)H oxidase activity"/>
    <property type="evidence" value="ECO:0007669"/>
    <property type="project" value="TreeGrafter"/>
</dbReference>
<dbReference type="STRING" id="69004.A0A182QCC0"/>
<dbReference type="InterPro" id="IPR013130">
    <property type="entry name" value="Fe3_Rdtase_TM_dom"/>
</dbReference>
<evidence type="ECO:0000256" key="1">
    <source>
        <dbReference type="ARBA" id="ARBA00004141"/>
    </source>
</evidence>
<dbReference type="Gene3D" id="3.40.50.80">
    <property type="entry name" value="Nucleotide-binding domain of ferredoxin-NADP reductase (FNR) module"/>
    <property type="match status" value="1"/>
</dbReference>
<feature type="transmembrane region" description="Helical" evidence="7">
    <location>
        <begin position="164"/>
        <end position="191"/>
    </location>
</feature>
<protein>
    <recommendedName>
        <fullName evidence="8">FAD-binding FR-type domain-containing protein</fullName>
    </recommendedName>
</protein>
<dbReference type="CDD" id="cd06186">
    <property type="entry name" value="NOX_Duox_like_FAD_NADP"/>
    <property type="match status" value="1"/>
</dbReference>
<keyword evidence="5 7" id="KW-0472">Membrane</keyword>
<dbReference type="PANTHER" id="PTHR11972:SF153">
    <property type="entry name" value="SUPEROXIDE-GENERATING NADPH OXIDASE HEAVY CHAIN SUBUNIT A"/>
    <property type="match status" value="1"/>
</dbReference>
<dbReference type="Pfam" id="PF01794">
    <property type="entry name" value="Ferric_reduct"/>
    <property type="match status" value="1"/>
</dbReference>
<evidence type="ECO:0000256" key="7">
    <source>
        <dbReference type="SAM" id="Phobius"/>
    </source>
</evidence>
<evidence type="ECO:0000256" key="6">
    <source>
        <dbReference type="ARBA" id="ARBA00049908"/>
    </source>
</evidence>
<keyword evidence="2 7" id="KW-0812">Transmembrane</keyword>
<feature type="transmembrane region" description="Helical" evidence="7">
    <location>
        <begin position="25"/>
        <end position="43"/>
    </location>
</feature>
<dbReference type="GO" id="GO:0042554">
    <property type="term" value="P:superoxide anion generation"/>
    <property type="evidence" value="ECO:0007669"/>
    <property type="project" value="TreeGrafter"/>
</dbReference>
<dbReference type="InterPro" id="IPR017927">
    <property type="entry name" value="FAD-bd_FR_type"/>
</dbReference>
<dbReference type="Proteomes" id="UP000075886">
    <property type="component" value="Unassembled WGS sequence"/>
</dbReference>
<dbReference type="InterPro" id="IPR000778">
    <property type="entry name" value="Cyt_b245_heavy_chain"/>
</dbReference>
<evidence type="ECO:0000256" key="5">
    <source>
        <dbReference type="ARBA" id="ARBA00023136"/>
    </source>
</evidence>
<dbReference type="Pfam" id="PF08022">
    <property type="entry name" value="FAD_binding_8"/>
    <property type="match status" value="1"/>
</dbReference>
<feature type="transmembrane region" description="Helical" evidence="7">
    <location>
        <begin position="203"/>
        <end position="222"/>
    </location>
</feature>